<gene>
    <name evidence="1" type="ORF">MSG28_007133</name>
</gene>
<dbReference type="Proteomes" id="UP001064048">
    <property type="component" value="Chromosome 11"/>
</dbReference>
<sequence length="116" mass="13308">MVFRERGYSDEEEEGEFSSVEEADDMTYGAPAPRRTHRQLTFNKADLSYTKLSRSRDLSFMERERERQSYMRSKANDRDSDSELENAAAKRKGSRGKLAVSAGLCLAAIRIETIFK</sequence>
<protein>
    <submittedName>
        <fullName evidence="1">Uncharacterized protein</fullName>
    </submittedName>
</protein>
<accession>A0ACC0JMM3</accession>
<name>A0ACC0JMM3_CHOFU</name>
<comment type="caution">
    <text evidence="1">The sequence shown here is derived from an EMBL/GenBank/DDBJ whole genome shotgun (WGS) entry which is preliminary data.</text>
</comment>
<evidence type="ECO:0000313" key="1">
    <source>
        <dbReference type="EMBL" id="KAI8425374.1"/>
    </source>
</evidence>
<reference evidence="1 2" key="1">
    <citation type="journal article" date="2022" name="Genome Biol. Evol.">
        <title>The Spruce Budworm Genome: Reconstructing the Evolutionary History of Antifreeze Proteins.</title>
        <authorList>
            <person name="Beliveau C."/>
            <person name="Gagne P."/>
            <person name="Picq S."/>
            <person name="Vernygora O."/>
            <person name="Keeling C.I."/>
            <person name="Pinkney K."/>
            <person name="Doucet D."/>
            <person name="Wen F."/>
            <person name="Johnston J.S."/>
            <person name="Maaroufi H."/>
            <person name="Boyle B."/>
            <person name="Laroche J."/>
            <person name="Dewar K."/>
            <person name="Juretic N."/>
            <person name="Blackburn G."/>
            <person name="Nisole A."/>
            <person name="Brunet B."/>
            <person name="Brandao M."/>
            <person name="Lumley L."/>
            <person name="Duan J."/>
            <person name="Quan G."/>
            <person name="Lucarotti C.J."/>
            <person name="Roe A.D."/>
            <person name="Sperling F.A.H."/>
            <person name="Levesque R.C."/>
            <person name="Cusson M."/>
        </authorList>
    </citation>
    <scope>NUCLEOTIDE SEQUENCE [LARGE SCALE GENOMIC DNA]</scope>
    <source>
        <strain evidence="1">Glfc:IPQL:Cfum</strain>
    </source>
</reference>
<proteinExistence type="predicted"/>
<evidence type="ECO:0000313" key="2">
    <source>
        <dbReference type="Proteomes" id="UP001064048"/>
    </source>
</evidence>
<keyword evidence="2" id="KW-1185">Reference proteome</keyword>
<organism evidence="1 2">
    <name type="scientific">Choristoneura fumiferana</name>
    <name type="common">Spruce budworm moth</name>
    <name type="synonym">Archips fumiferana</name>
    <dbReference type="NCBI Taxonomy" id="7141"/>
    <lineage>
        <taxon>Eukaryota</taxon>
        <taxon>Metazoa</taxon>
        <taxon>Ecdysozoa</taxon>
        <taxon>Arthropoda</taxon>
        <taxon>Hexapoda</taxon>
        <taxon>Insecta</taxon>
        <taxon>Pterygota</taxon>
        <taxon>Neoptera</taxon>
        <taxon>Endopterygota</taxon>
        <taxon>Lepidoptera</taxon>
        <taxon>Glossata</taxon>
        <taxon>Ditrysia</taxon>
        <taxon>Tortricoidea</taxon>
        <taxon>Tortricidae</taxon>
        <taxon>Tortricinae</taxon>
        <taxon>Choristoneura</taxon>
    </lineage>
</organism>
<dbReference type="EMBL" id="CM046111">
    <property type="protein sequence ID" value="KAI8425374.1"/>
    <property type="molecule type" value="Genomic_DNA"/>
</dbReference>